<protein>
    <submittedName>
        <fullName evidence="1">Uncharacterized protein</fullName>
    </submittedName>
</protein>
<dbReference type="EMBL" id="CP002590">
    <property type="protein sequence ID" value="AEA12178.1"/>
    <property type="molecule type" value="Genomic_DNA"/>
</dbReference>
<keyword evidence="2" id="KW-1185">Reference proteome</keyword>
<sequence length="50" mass="5328">MAVGLSIRRTSGWNANALARQSLCWCLAERAAGEPSLSLTSSQSYARSKA</sequence>
<proteinExistence type="predicted"/>
<dbReference type="Proteomes" id="UP000008138">
    <property type="component" value="Chromosome"/>
</dbReference>
<reference evidence="1 2" key="1">
    <citation type="journal article" date="2011" name="J. Bacteriol.">
        <title>Complete genome sequence of the thermoacidophilic crenarchaeon Thermoproteus uzoniensis 768-20.</title>
        <authorList>
            <person name="Mardanov A.V."/>
            <person name="Gumerov V.M."/>
            <person name="Beletsky A.V."/>
            <person name="Prokofeva M.I."/>
            <person name="Bonch-Osmolovskaya E.A."/>
            <person name="Ravin N.V."/>
            <person name="Skryabin K.G."/>
        </authorList>
    </citation>
    <scope>NUCLEOTIDE SEQUENCE [LARGE SCALE GENOMIC DNA]</scope>
    <source>
        <strain evidence="1 2">768-20</strain>
    </source>
</reference>
<dbReference type="KEGG" id="tuz:TUZN_0687"/>
<reference key="2">
    <citation type="submission" date="2011-03" db="EMBL/GenBank/DDBJ databases">
        <title>Complete genome sequence of the thermoacidophilic crenarchaeon Thermoproteus uzoniensis 768-20.</title>
        <authorList>
            <person name="Mardanov A.V."/>
            <person name="Gumerov V.M."/>
            <person name="Beletsky A.V."/>
            <person name="Prokofeva M.I."/>
            <person name="Bonch-Osmolovskaya E.A."/>
            <person name="Ravin N.V."/>
            <person name="Skryabin K.G."/>
        </authorList>
    </citation>
    <scope>NUCLEOTIDE SEQUENCE</scope>
    <source>
        <strain>768-20</strain>
    </source>
</reference>
<name>F2L4K0_THEU7</name>
<gene>
    <name evidence="1" type="ordered locus">TUZN_0687</name>
</gene>
<evidence type="ECO:0000313" key="1">
    <source>
        <dbReference type="EMBL" id="AEA12178.1"/>
    </source>
</evidence>
<dbReference type="AlphaFoldDB" id="F2L4K0"/>
<dbReference type="HOGENOM" id="CLU_3113286_0_0_2"/>
<evidence type="ECO:0000313" key="2">
    <source>
        <dbReference type="Proteomes" id="UP000008138"/>
    </source>
</evidence>
<organism evidence="1 2">
    <name type="scientific">Thermoproteus uzoniensis (strain 768-20)</name>
    <dbReference type="NCBI Taxonomy" id="999630"/>
    <lineage>
        <taxon>Archaea</taxon>
        <taxon>Thermoproteota</taxon>
        <taxon>Thermoprotei</taxon>
        <taxon>Thermoproteales</taxon>
        <taxon>Thermoproteaceae</taxon>
        <taxon>Thermoproteus</taxon>
    </lineage>
</organism>
<accession>F2L4K0</accession>